<reference evidence="3" key="1">
    <citation type="submission" date="2015-12" db="EMBL/GenBank/DDBJ databases">
        <authorList>
            <person name="Zhang G."/>
            <person name="Stingl U."/>
        </authorList>
    </citation>
    <scope>NUCLEOTIDE SEQUENCE [LARGE SCALE GENOMIC DNA]</scope>
    <source>
        <strain evidence="3">ZGT108</strain>
    </source>
</reference>
<protein>
    <recommendedName>
        <fullName evidence="4">Glutaredoxin domain-containing protein</fullName>
    </recommendedName>
</protein>
<comment type="caution">
    <text evidence="2">The sequence shown here is derived from an EMBL/GenBank/DDBJ whole genome shotgun (WGS) entry which is preliminary data.</text>
</comment>
<sequence>MSNVIRPYFCRFLVLLWVVLLGAPTAAQEVTVYVFWQEGCPYCSKAITAITEMAETDPELVVERIELGASTEDNTLFQTVIDTLRVERPAVPLVVVGSRYQLGYAAGRSENGYLRMIEACRSERCPDIVAKLRLGEKTSGKVQMDATPENDAETVALPFIGETSLSNLSLPVLTLVLAAIDGFNPCAMWVLALLIGMLLGVEDSRRMWTLGLVFLVATALMYFAVLSAWLNVVLWIGAVAWLRLAIGVLALAAGLYYLREYWTNPEGICKVTSLDRKRSVTASFRRVVQEPSLLIASLSIGLLAVSVNLIELVCSAGVPAVYTQVLAMHELPSLAHYGYLLVYISVFLLDDILIFVIAMVTLRSVAATGRFSRISHLIGGVVLLVLGAVMVLRPDLLG</sequence>
<gene>
    <name evidence="2" type="ORF">AVO44_18420</name>
</gene>
<evidence type="ECO:0008006" key="4">
    <source>
        <dbReference type="Google" id="ProtNLM"/>
    </source>
</evidence>
<dbReference type="InterPro" id="IPR011767">
    <property type="entry name" value="GLR_AS"/>
</dbReference>
<feature type="transmembrane region" description="Helical" evidence="1">
    <location>
        <begin position="207"/>
        <end position="226"/>
    </location>
</feature>
<dbReference type="Proteomes" id="UP000053690">
    <property type="component" value="Unassembled WGS sequence"/>
</dbReference>
<feature type="transmembrane region" description="Helical" evidence="1">
    <location>
        <begin position="293"/>
        <end position="318"/>
    </location>
</feature>
<keyword evidence="1" id="KW-0812">Transmembrane</keyword>
<dbReference type="Gene3D" id="3.40.30.10">
    <property type="entry name" value="Glutaredoxin"/>
    <property type="match status" value="1"/>
</dbReference>
<name>A0A0X3TQ67_9RHOB</name>
<organism evidence="2 3">
    <name type="scientific">Ruegeria profundi</name>
    <dbReference type="NCBI Taxonomy" id="1685378"/>
    <lineage>
        <taxon>Bacteria</taxon>
        <taxon>Pseudomonadati</taxon>
        <taxon>Pseudomonadota</taxon>
        <taxon>Alphaproteobacteria</taxon>
        <taxon>Rhodobacterales</taxon>
        <taxon>Roseobacteraceae</taxon>
        <taxon>Ruegeria</taxon>
    </lineage>
</organism>
<feature type="transmembrane region" description="Helical" evidence="1">
    <location>
        <begin position="232"/>
        <end position="258"/>
    </location>
</feature>
<dbReference type="AlphaFoldDB" id="A0A0X3TQ67"/>
<dbReference type="PROSITE" id="PS00195">
    <property type="entry name" value="GLUTAREDOXIN_1"/>
    <property type="match status" value="1"/>
</dbReference>
<keyword evidence="1" id="KW-1133">Transmembrane helix</keyword>
<accession>A0A0X3TQ67</accession>
<keyword evidence="3" id="KW-1185">Reference proteome</keyword>
<evidence type="ECO:0000256" key="1">
    <source>
        <dbReference type="SAM" id="Phobius"/>
    </source>
</evidence>
<evidence type="ECO:0000313" key="3">
    <source>
        <dbReference type="Proteomes" id="UP000053690"/>
    </source>
</evidence>
<feature type="transmembrane region" description="Helical" evidence="1">
    <location>
        <begin position="172"/>
        <end position="195"/>
    </location>
</feature>
<dbReference type="EMBL" id="LQBP01000012">
    <property type="protein sequence ID" value="KUJ77181.1"/>
    <property type="molecule type" value="Genomic_DNA"/>
</dbReference>
<keyword evidence="1" id="KW-0472">Membrane</keyword>
<dbReference type="STRING" id="1685378.AVO44_18420"/>
<feature type="transmembrane region" description="Helical" evidence="1">
    <location>
        <begin position="374"/>
        <end position="392"/>
    </location>
</feature>
<proteinExistence type="predicted"/>
<evidence type="ECO:0000313" key="2">
    <source>
        <dbReference type="EMBL" id="KUJ77181.1"/>
    </source>
</evidence>
<dbReference type="SUPFAM" id="SSF52833">
    <property type="entry name" value="Thioredoxin-like"/>
    <property type="match status" value="1"/>
</dbReference>
<dbReference type="InterPro" id="IPR036249">
    <property type="entry name" value="Thioredoxin-like_sf"/>
</dbReference>
<feature type="transmembrane region" description="Helical" evidence="1">
    <location>
        <begin position="338"/>
        <end position="362"/>
    </location>
</feature>